<dbReference type="Pfam" id="PF19789">
    <property type="entry name" value="DUF6273"/>
    <property type="match status" value="1"/>
</dbReference>
<protein>
    <submittedName>
        <fullName evidence="2">DUF6273 domain-containing protein</fullName>
    </submittedName>
</protein>
<evidence type="ECO:0000313" key="2">
    <source>
        <dbReference type="EMBL" id="MEJ5195786.1"/>
    </source>
</evidence>
<evidence type="ECO:0000259" key="1">
    <source>
        <dbReference type="Pfam" id="PF19789"/>
    </source>
</evidence>
<proteinExistence type="predicted"/>
<sequence>MTVRAKLKDLAPGTVFNAGPIDVRVLEHFADGRTLLIADTCIADRHFADQPFKTRPEKPAAYPNDWRFSSLNRELNTEFLATFDQAEGPIRSKDILTADWSLADHEGGEGYGTIQAKIALLTQTMYEKYADQDLLELDDWWWLITPNASSAGYARLVSTGGSLSSASAYNGNRGVRPAFFVESGITLSVEPDQVELSTSALLAEFTSKQLVEEVLRRIAGGQEDGDDNEEDDF</sequence>
<evidence type="ECO:0000313" key="3">
    <source>
        <dbReference type="Proteomes" id="UP001373196"/>
    </source>
</evidence>
<dbReference type="AlphaFoldDB" id="A0AB35Y666"/>
<dbReference type="EMBL" id="JBBFGL010000005">
    <property type="protein sequence ID" value="MEJ5195786.1"/>
    <property type="molecule type" value="Genomic_DNA"/>
</dbReference>
<dbReference type="InterPro" id="IPR046240">
    <property type="entry name" value="DUF6273"/>
</dbReference>
<comment type="caution">
    <text evidence="2">The sequence shown here is derived from an EMBL/GenBank/DDBJ whole genome shotgun (WGS) entry which is preliminary data.</text>
</comment>
<accession>A0AB35Y666</accession>
<dbReference type="RefSeq" id="WP_339395270.1">
    <property type="nucleotide sequence ID" value="NZ_JBBFGL010000005.1"/>
</dbReference>
<feature type="domain" description="DUF6273" evidence="1">
    <location>
        <begin position="32"/>
        <end position="182"/>
    </location>
</feature>
<name>A0AB35Y666_9FIRM</name>
<reference evidence="2" key="1">
    <citation type="submission" date="2024-03" db="EMBL/GenBank/DDBJ databases">
        <authorList>
            <person name="Plomp N."/>
            <person name="Harmsen H.J."/>
        </authorList>
    </citation>
    <scope>NUCLEOTIDE SEQUENCE</scope>
    <source>
        <strain evidence="2">HTF-128</strain>
    </source>
</reference>
<gene>
    <name evidence="2" type="ORF">WF834_06265</name>
</gene>
<organism evidence="2 3">
    <name type="scientific">Faecalibacterium wellingii</name>
    <dbReference type="NCBI Taxonomy" id="2929491"/>
    <lineage>
        <taxon>Bacteria</taxon>
        <taxon>Bacillati</taxon>
        <taxon>Bacillota</taxon>
        <taxon>Clostridia</taxon>
        <taxon>Eubacteriales</taxon>
        <taxon>Oscillospiraceae</taxon>
        <taxon>Faecalibacterium</taxon>
    </lineage>
</organism>
<dbReference type="Proteomes" id="UP001373196">
    <property type="component" value="Unassembled WGS sequence"/>
</dbReference>